<dbReference type="PANTHER" id="PTHR12526">
    <property type="entry name" value="GLYCOSYLTRANSFERASE"/>
    <property type="match status" value="1"/>
</dbReference>
<evidence type="ECO:0000259" key="1">
    <source>
        <dbReference type="Pfam" id="PF00534"/>
    </source>
</evidence>
<accession>A0ABT6BL42</accession>
<dbReference type="EMBL" id="JARJOW010000005">
    <property type="protein sequence ID" value="MDF5690851.1"/>
    <property type="molecule type" value="Genomic_DNA"/>
</dbReference>
<name>A0ABT6BL42_9BACT</name>
<dbReference type="PANTHER" id="PTHR12526:SF622">
    <property type="entry name" value="GLYCOSYLTRANSFERASE (GROUP I)"/>
    <property type="match status" value="1"/>
</dbReference>
<dbReference type="SUPFAM" id="SSF53756">
    <property type="entry name" value="UDP-Glycosyltransferase/glycogen phosphorylase"/>
    <property type="match status" value="1"/>
</dbReference>
<keyword evidence="4" id="KW-1185">Reference proteome</keyword>
<dbReference type="RefSeq" id="WP_276344356.1">
    <property type="nucleotide sequence ID" value="NZ_JARJOW010000005.1"/>
</dbReference>
<dbReference type="Proteomes" id="UP001321344">
    <property type="component" value="Unassembled WGS sequence"/>
</dbReference>
<organism evidence="3 4">
    <name type="scientific">Aquirufa aurantiipilula</name>
    <dbReference type="NCBI Taxonomy" id="2696561"/>
    <lineage>
        <taxon>Bacteria</taxon>
        <taxon>Pseudomonadati</taxon>
        <taxon>Bacteroidota</taxon>
        <taxon>Cytophagia</taxon>
        <taxon>Cytophagales</taxon>
        <taxon>Flectobacillaceae</taxon>
        <taxon>Aquirufa</taxon>
    </lineage>
</organism>
<dbReference type="InterPro" id="IPR028098">
    <property type="entry name" value="Glyco_trans_4-like_N"/>
</dbReference>
<proteinExistence type="predicted"/>
<dbReference type="Pfam" id="PF13579">
    <property type="entry name" value="Glyco_trans_4_4"/>
    <property type="match status" value="1"/>
</dbReference>
<dbReference type="InterPro" id="IPR001296">
    <property type="entry name" value="Glyco_trans_1"/>
</dbReference>
<sequence length="402" mass="45653">MKILVISQYFWPENFRINDVCLGLKERGHEVTVLTGKPNYPHGEYFKGYSWNTKSEEIWEGIPIYRSNLFLRSHGGGLRLFLNYFSFAILASLKVFSLKGPFDQIFIFAPSPITVGIPGMVAKYRFKAPNFLWVQDLWPESIRIAGGIENRFILGAMEFMTQWIYQHTSKLLIQSPRFKDYLLGQQVPEHKITYYPFYAEGFYTQTNIEIDQSIHIPEGFKLVFAGNIGEAQSFDTLIQAAFILKNKGIPITWLILGDGRQKEYVKSKIVELSLEDSFILMGSFSPNKMPFFFSKADALVVSLKRSDIFSMTIPSKIQSYLACGRPLIGSLDGIGNEIIQASQSGFSAGAEDAEGLAEAILKLYHLSTEEKDALGRNGRSYFESNFERELLLTKLEQILQDA</sequence>
<reference evidence="3 4" key="1">
    <citation type="submission" date="2023-03" db="EMBL/GenBank/DDBJ databases">
        <title>Genome sequencing of Aquirufa.</title>
        <authorList>
            <person name="Pitt A."/>
            <person name="Hahn M.W."/>
        </authorList>
    </citation>
    <scope>NUCLEOTIDE SEQUENCE [LARGE SCALE GENOMIC DNA]</scope>
    <source>
        <strain evidence="3 4">WAEICH-18A</strain>
    </source>
</reference>
<feature type="domain" description="Glycosyl transferase family 1" evidence="1">
    <location>
        <begin position="214"/>
        <end position="380"/>
    </location>
</feature>
<dbReference type="Pfam" id="PF00534">
    <property type="entry name" value="Glycos_transf_1"/>
    <property type="match status" value="1"/>
</dbReference>
<comment type="caution">
    <text evidence="3">The sequence shown here is derived from an EMBL/GenBank/DDBJ whole genome shotgun (WGS) entry which is preliminary data.</text>
</comment>
<protein>
    <submittedName>
        <fullName evidence="3">Glycosyltransferase family 4 protein</fullName>
    </submittedName>
</protein>
<evidence type="ECO:0000313" key="4">
    <source>
        <dbReference type="Proteomes" id="UP001321344"/>
    </source>
</evidence>
<evidence type="ECO:0000313" key="3">
    <source>
        <dbReference type="EMBL" id="MDF5690851.1"/>
    </source>
</evidence>
<feature type="domain" description="Glycosyltransferase subfamily 4-like N-terminal" evidence="2">
    <location>
        <begin position="16"/>
        <end position="196"/>
    </location>
</feature>
<gene>
    <name evidence="3" type="ORF">PQG43_08255</name>
</gene>
<evidence type="ECO:0000259" key="2">
    <source>
        <dbReference type="Pfam" id="PF13579"/>
    </source>
</evidence>
<dbReference type="CDD" id="cd03794">
    <property type="entry name" value="GT4_WbuB-like"/>
    <property type="match status" value="1"/>
</dbReference>
<dbReference type="Gene3D" id="3.40.50.2000">
    <property type="entry name" value="Glycogen Phosphorylase B"/>
    <property type="match status" value="2"/>
</dbReference>